<evidence type="ECO:0008006" key="3">
    <source>
        <dbReference type="Google" id="ProtNLM"/>
    </source>
</evidence>
<dbReference type="OrthoDB" id="9784470at2"/>
<dbReference type="PATRIC" id="fig|999415.3.peg.432"/>
<dbReference type="InterPro" id="IPR043721">
    <property type="entry name" value="DUF5662"/>
</dbReference>
<gene>
    <name evidence="1" type="ORF">HMPREF9943_00437</name>
</gene>
<evidence type="ECO:0000313" key="2">
    <source>
        <dbReference type="Proteomes" id="UP000011758"/>
    </source>
</evidence>
<dbReference type="AlphaFoldDB" id="M2PNY5"/>
<keyword evidence="2" id="KW-1185">Reference proteome</keyword>
<reference evidence="1 2" key="1">
    <citation type="submission" date="2013-02" db="EMBL/GenBank/DDBJ databases">
        <title>The Genome Sequence of Lactobacillus catenaformis F0143.</title>
        <authorList>
            <consortium name="The Broad Institute Genome Sequencing Platform"/>
            <person name="Earl A."/>
            <person name="Ward D."/>
            <person name="Feldgarden M."/>
            <person name="Gevers D."/>
            <person name="Izard J."/>
            <person name="Blanton J.M."/>
            <person name="Mathney J."/>
            <person name="Dewhirst F.E."/>
            <person name="Young S.K."/>
            <person name="Zeng Q."/>
            <person name="Gargeya S."/>
            <person name="Fitzgerald M."/>
            <person name="Haas B."/>
            <person name="Abouelleil A."/>
            <person name="Alvarado L."/>
            <person name="Arachchi H.M."/>
            <person name="Berlin A."/>
            <person name="Chapman S.B."/>
            <person name="Gearin G."/>
            <person name="Goldberg J."/>
            <person name="Griggs A."/>
            <person name="Gujja S."/>
            <person name="Hansen M."/>
            <person name="Heiman D."/>
            <person name="Howarth C."/>
            <person name="Larimer J."/>
            <person name="Lui A."/>
            <person name="MacDonald P.J.P."/>
            <person name="McCowen C."/>
            <person name="Montmayeur A."/>
            <person name="Murphy C."/>
            <person name="Neiman D."/>
            <person name="Pearson M."/>
            <person name="Priest M."/>
            <person name="Roberts A."/>
            <person name="Saif S."/>
            <person name="Shea T."/>
            <person name="Sisk P."/>
            <person name="Stolte C."/>
            <person name="Sykes S."/>
            <person name="Wortman J."/>
            <person name="Nusbaum C."/>
            <person name="Birren B."/>
        </authorList>
    </citation>
    <scope>NUCLEOTIDE SEQUENCE [LARGE SCALE GENOMIC DNA]</scope>
    <source>
        <strain evidence="1 2">OT 569</strain>
    </source>
</reference>
<sequence>MKIWEHLKTITYHKIIVGKLCFRVHLYRQGLLHDLSKYSWEEFSTGIHYYSGSYSPNSAERNTIGYSKAWLHHKGRNKHHWEYWVDFTRKGLVAAKMPYRYVLEMFCDRVGASKVYKGKDYDDSYPLEYYEGGKHSYIMNEETRALLEYLLQYLSEYGLEKTIELINTKKGYEDYPLLEK</sequence>
<dbReference type="Proteomes" id="UP000011758">
    <property type="component" value="Unassembled WGS sequence"/>
</dbReference>
<comment type="caution">
    <text evidence="1">The sequence shown here is derived from an EMBL/GenBank/DDBJ whole genome shotgun (WGS) entry which is preliminary data.</text>
</comment>
<dbReference type="BioCyc" id="ECAT999415-HMP:GTTI-447-MONOMER"/>
<dbReference type="RefSeq" id="WP_004801638.1">
    <property type="nucleotide sequence ID" value="NZ_AUGJ01000015.1"/>
</dbReference>
<evidence type="ECO:0000313" key="1">
    <source>
        <dbReference type="EMBL" id="EMD17284.1"/>
    </source>
</evidence>
<dbReference type="STRING" id="999415.HMPREF9943_00437"/>
<proteinExistence type="predicted"/>
<organism evidence="1 2">
    <name type="scientific">Eggerthia catenaformis OT 569 = DSM 20559</name>
    <dbReference type="NCBI Taxonomy" id="999415"/>
    <lineage>
        <taxon>Bacteria</taxon>
        <taxon>Bacillati</taxon>
        <taxon>Bacillota</taxon>
        <taxon>Erysipelotrichia</taxon>
        <taxon>Erysipelotrichales</taxon>
        <taxon>Coprobacillaceae</taxon>
        <taxon>Eggerthia</taxon>
    </lineage>
</organism>
<dbReference type="EMBL" id="AGEJ01000008">
    <property type="protein sequence ID" value="EMD17284.1"/>
    <property type="molecule type" value="Genomic_DNA"/>
</dbReference>
<name>M2PNY5_9FIRM</name>
<accession>M2PNY5</accession>
<dbReference type="eggNOG" id="ENOG502ZRIE">
    <property type="taxonomic scope" value="Bacteria"/>
</dbReference>
<dbReference type="Pfam" id="PF18907">
    <property type="entry name" value="DUF5662"/>
    <property type="match status" value="1"/>
</dbReference>
<protein>
    <recommendedName>
        <fullName evidence="3">Catalase</fullName>
    </recommendedName>
</protein>